<dbReference type="InterPro" id="IPR036565">
    <property type="entry name" value="Mur-like_cat_sf"/>
</dbReference>
<dbReference type="RefSeq" id="WP_028480101.1">
    <property type="nucleotide sequence ID" value="NZ_LVVZ01000005.1"/>
</dbReference>
<organism evidence="13 14">
    <name type="scientific">Pseudovibrio exalbescens</name>
    <dbReference type="NCBI Taxonomy" id="197461"/>
    <lineage>
        <taxon>Bacteria</taxon>
        <taxon>Pseudomonadati</taxon>
        <taxon>Pseudomonadota</taxon>
        <taxon>Alphaproteobacteria</taxon>
        <taxon>Hyphomicrobiales</taxon>
        <taxon>Stappiaceae</taxon>
        <taxon>Pseudovibrio</taxon>
    </lineage>
</organism>
<evidence type="ECO:0000256" key="5">
    <source>
        <dbReference type="ARBA" id="ARBA00022618"/>
    </source>
</evidence>
<dbReference type="Gene3D" id="3.40.1190.10">
    <property type="entry name" value="Mur-like, catalytic domain"/>
    <property type="match status" value="1"/>
</dbReference>
<comment type="subcellular location">
    <subcellularLocation>
        <location evidence="1 9 10">Cytoplasm</location>
    </subcellularLocation>
</comment>
<dbReference type="PANTHER" id="PTHR43692:SF1">
    <property type="entry name" value="UDP-N-ACETYLMURAMOYLALANINE--D-GLUTAMATE LIGASE"/>
    <property type="match status" value="1"/>
</dbReference>
<feature type="domain" description="Mur ligase C-terminal" evidence="11">
    <location>
        <begin position="321"/>
        <end position="436"/>
    </location>
</feature>
<dbReference type="GO" id="GO:0051301">
    <property type="term" value="P:cell division"/>
    <property type="evidence" value="ECO:0007669"/>
    <property type="project" value="UniProtKB-KW"/>
</dbReference>
<dbReference type="GO" id="GO:0008360">
    <property type="term" value="P:regulation of cell shape"/>
    <property type="evidence" value="ECO:0007669"/>
    <property type="project" value="UniProtKB-KW"/>
</dbReference>
<feature type="binding site" evidence="9">
    <location>
        <begin position="121"/>
        <end position="127"/>
    </location>
    <ligand>
        <name>ATP</name>
        <dbReference type="ChEBI" id="CHEBI:30616"/>
    </ligand>
</feature>
<evidence type="ECO:0000256" key="4">
    <source>
        <dbReference type="ARBA" id="ARBA00022598"/>
    </source>
</evidence>
<keyword evidence="7 9" id="KW-0067">ATP-binding</keyword>
<dbReference type="GO" id="GO:0009252">
    <property type="term" value="P:peptidoglycan biosynthetic process"/>
    <property type="evidence" value="ECO:0007669"/>
    <property type="project" value="UniProtKB-UniRule"/>
</dbReference>
<dbReference type="InterPro" id="IPR018109">
    <property type="entry name" value="Folylpolyglutamate_synth_CS"/>
</dbReference>
<dbReference type="GO" id="GO:0071555">
    <property type="term" value="P:cell wall organization"/>
    <property type="evidence" value="ECO:0007669"/>
    <property type="project" value="UniProtKB-KW"/>
</dbReference>
<protein>
    <recommendedName>
        <fullName evidence="9 10">UDP-N-acetylmuramoylalanine--D-glutamate ligase</fullName>
        <ecNumber evidence="9 10">6.3.2.9</ecNumber>
    </recommendedName>
    <alternativeName>
        <fullName evidence="9">D-glutamic acid-adding enzyme</fullName>
    </alternativeName>
    <alternativeName>
        <fullName evidence="9">UDP-N-acetylmuramoyl-L-alanyl-D-glutamate synthetase</fullName>
    </alternativeName>
</protein>
<keyword evidence="8 9" id="KW-0131">Cell cycle</keyword>
<dbReference type="GO" id="GO:0004326">
    <property type="term" value="F:tetrahydrofolylpolyglutamate synthase activity"/>
    <property type="evidence" value="ECO:0007669"/>
    <property type="project" value="InterPro"/>
</dbReference>
<dbReference type="EC" id="6.3.2.9" evidence="9 10"/>
<comment type="function">
    <text evidence="9 10">Cell wall formation. Catalyzes the addition of glutamate to the nucleotide precursor UDP-N-acetylmuramoyl-L-alanine (UMA).</text>
</comment>
<name>A0A1U7JL30_9HYPH</name>
<evidence type="ECO:0000256" key="2">
    <source>
        <dbReference type="ARBA" id="ARBA00004752"/>
    </source>
</evidence>
<dbReference type="Proteomes" id="UP000185783">
    <property type="component" value="Unassembled WGS sequence"/>
</dbReference>
<dbReference type="SUPFAM" id="SSF53623">
    <property type="entry name" value="MurD-like peptide ligases, catalytic domain"/>
    <property type="match status" value="1"/>
</dbReference>
<gene>
    <name evidence="9 13" type="primary">murD</name>
    <name evidence="13" type="ORF">A3843_03485</name>
</gene>
<keyword evidence="3 9" id="KW-0963">Cytoplasm</keyword>
<sequence length="469" mass="49816">MIPVTTFKDRHVALFGLGGSGLLTAKALMAGGARVDAWDDNESRVEMALDEGIDALDLRDADFERYAALILAPGVPLTHPEPHWTVQMAQAAGIEIIGDVELFVRQREASCPEAPFVAITGTNGKSTTTALTAHVLRQAGFDVQMGGNIGRPVLDLDEFDPDRVYVVECSSYQIDLAPSLAPDVGLMLNLSPDHLDRHGTMDNYSAIKERLVRASRLAIIGVDDEPSRAMAKRLEAAGVPVERISSKGPLVDGPGIFAEGGRLIELFDDERADLVDLLGHMSLRGAHNAQNAAAACAAALALGLSIEELQEGMDTFPGLEHRLQPVARAGEVVFINDSKGTNAEATGNALASFERIFWIAGGREKAGGITSLKSYFPRIAKAYLIGEASSSFASTLQENQVAFEECGNLETAVQAAARDAIAASAGERVVLLSPACASFDQFPSFEVRGQRFTELAAVAANNLSEQGGS</sequence>
<dbReference type="Pfam" id="PF02875">
    <property type="entry name" value="Mur_ligase_C"/>
    <property type="match status" value="1"/>
</dbReference>
<keyword evidence="4 9" id="KW-0436">Ligase</keyword>
<comment type="caution">
    <text evidence="13">The sequence shown here is derived from an EMBL/GenBank/DDBJ whole genome shotgun (WGS) entry which is preliminary data.</text>
</comment>
<dbReference type="Gene3D" id="3.40.50.720">
    <property type="entry name" value="NAD(P)-binding Rossmann-like Domain"/>
    <property type="match status" value="1"/>
</dbReference>
<dbReference type="InterPro" id="IPR005762">
    <property type="entry name" value="MurD"/>
</dbReference>
<dbReference type="PANTHER" id="PTHR43692">
    <property type="entry name" value="UDP-N-ACETYLMURAMOYLALANINE--D-GLUTAMATE LIGASE"/>
    <property type="match status" value="1"/>
</dbReference>
<dbReference type="SUPFAM" id="SSF51735">
    <property type="entry name" value="NAD(P)-binding Rossmann-fold domains"/>
    <property type="match status" value="1"/>
</dbReference>
<accession>A0A1U7JL30</accession>
<dbReference type="HAMAP" id="MF_00639">
    <property type="entry name" value="MurD"/>
    <property type="match status" value="1"/>
</dbReference>
<dbReference type="PROSITE" id="PS01011">
    <property type="entry name" value="FOLYLPOLYGLU_SYNT_1"/>
    <property type="match status" value="1"/>
</dbReference>
<keyword evidence="5 9" id="KW-0132">Cell division</keyword>
<dbReference type="SUPFAM" id="SSF53244">
    <property type="entry name" value="MurD-like peptide ligases, peptide-binding domain"/>
    <property type="match status" value="1"/>
</dbReference>
<proteinExistence type="inferred from homology"/>
<evidence type="ECO:0000259" key="11">
    <source>
        <dbReference type="Pfam" id="PF02875"/>
    </source>
</evidence>
<evidence type="ECO:0000256" key="9">
    <source>
        <dbReference type="HAMAP-Rule" id="MF_00639"/>
    </source>
</evidence>
<dbReference type="STRING" id="197461.A3843_03485"/>
<dbReference type="NCBIfam" id="TIGR01087">
    <property type="entry name" value="murD"/>
    <property type="match status" value="1"/>
</dbReference>
<dbReference type="InterPro" id="IPR013221">
    <property type="entry name" value="Mur_ligase_cen"/>
</dbReference>
<comment type="catalytic activity">
    <reaction evidence="9 10">
        <text>UDP-N-acetyl-alpha-D-muramoyl-L-alanine + D-glutamate + ATP = UDP-N-acetyl-alpha-D-muramoyl-L-alanyl-D-glutamate + ADP + phosphate + H(+)</text>
        <dbReference type="Rhea" id="RHEA:16429"/>
        <dbReference type="ChEBI" id="CHEBI:15378"/>
        <dbReference type="ChEBI" id="CHEBI:29986"/>
        <dbReference type="ChEBI" id="CHEBI:30616"/>
        <dbReference type="ChEBI" id="CHEBI:43474"/>
        <dbReference type="ChEBI" id="CHEBI:83898"/>
        <dbReference type="ChEBI" id="CHEBI:83900"/>
        <dbReference type="ChEBI" id="CHEBI:456216"/>
        <dbReference type="EC" id="6.3.2.9"/>
    </reaction>
</comment>
<evidence type="ECO:0000259" key="12">
    <source>
        <dbReference type="Pfam" id="PF08245"/>
    </source>
</evidence>
<dbReference type="GO" id="GO:0005737">
    <property type="term" value="C:cytoplasm"/>
    <property type="evidence" value="ECO:0007669"/>
    <property type="project" value="UniProtKB-SubCell"/>
</dbReference>
<dbReference type="InterPro" id="IPR004101">
    <property type="entry name" value="Mur_ligase_C"/>
</dbReference>
<comment type="pathway">
    <text evidence="2 9 10">Cell wall biogenesis; peptidoglycan biosynthesis.</text>
</comment>
<evidence type="ECO:0000256" key="1">
    <source>
        <dbReference type="ARBA" id="ARBA00004496"/>
    </source>
</evidence>
<evidence type="ECO:0000256" key="6">
    <source>
        <dbReference type="ARBA" id="ARBA00022741"/>
    </source>
</evidence>
<keyword evidence="14" id="KW-1185">Reference proteome</keyword>
<feature type="domain" description="Mur ligase central" evidence="12">
    <location>
        <begin position="119"/>
        <end position="299"/>
    </location>
</feature>
<dbReference type="Pfam" id="PF08245">
    <property type="entry name" value="Mur_ligase_M"/>
    <property type="match status" value="1"/>
</dbReference>
<dbReference type="AlphaFoldDB" id="A0A1U7JL30"/>
<comment type="similarity">
    <text evidence="9">Belongs to the MurCDEF family.</text>
</comment>
<dbReference type="EMBL" id="LVVZ01000005">
    <property type="protein sequence ID" value="OKL45398.1"/>
    <property type="molecule type" value="Genomic_DNA"/>
</dbReference>
<dbReference type="GO" id="GO:0008764">
    <property type="term" value="F:UDP-N-acetylmuramoylalanine-D-glutamate ligase activity"/>
    <property type="evidence" value="ECO:0007669"/>
    <property type="project" value="UniProtKB-UniRule"/>
</dbReference>
<dbReference type="Gene3D" id="3.90.190.20">
    <property type="entry name" value="Mur ligase, C-terminal domain"/>
    <property type="match status" value="1"/>
</dbReference>
<dbReference type="UniPathway" id="UPA00219"/>
<evidence type="ECO:0000313" key="14">
    <source>
        <dbReference type="Proteomes" id="UP000185783"/>
    </source>
</evidence>
<dbReference type="InterPro" id="IPR036291">
    <property type="entry name" value="NAD(P)-bd_dom_sf"/>
</dbReference>
<keyword evidence="9 10" id="KW-0133">Cell shape</keyword>
<evidence type="ECO:0000313" key="13">
    <source>
        <dbReference type="EMBL" id="OKL45398.1"/>
    </source>
</evidence>
<evidence type="ECO:0000256" key="10">
    <source>
        <dbReference type="RuleBase" id="RU003664"/>
    </source>
</evidence>
<keyword evidence="9 10" id="KW-0961">Cell wall biogenesis/degradation</keyword>
<evidence type="ECO:0000256" key="3">
    <source>
        <dbReference type="ARBA" id="ARBA00022490"/>
    </source>
</evidence>
<reference evidence="13 14" key="1">
    <citation type="submission" date="2016-03" db="EMBL/GenBank/DDBJ databases">
        <title>Genome sequence of Nesiotobacter sp. nov., a moderately halophilic alphaproteobacterium isolated from the Yellow Sea, China.</title>
        <authorList>
            <person name="Zhang G."/>
            <person name="Zhang R."/>
        </authorList>
    </citation>
    <scope>NUCLEOTIDE SEQUENCE [LARGE SCALE GENOMIC DNA]</scope>
    <source>
        <strain evidence="13 14">WB1-6</strain>
    </source>
</reference>
<evidence type="ECO:0000256" key="7">
    <source>
        <dbReference type="ARBA" id="ARBA00022840"/>
    </source>
</evidence>
<dbReference type="GO" id="GO:0005524">
    <property type="term" value="F:ATP binding"/>
    <property type="evidence" value="ECO:0007669"/>
    <property type="project" value="UniProtKB-UniRule"/>
</dbReference>
<dbReference type="InterPro" id="IPR036615">
    <property type="entry name" value="Mur_ligase_C_dom_sf"/>
</dbReference>
<evidence type="ECO:0000256" key="8">
    <source>
        <dbReference type="ARBA" id="ARBA00023306"/>
    </source>
</evidence>
<keyword evidence="6 9" id="KW-0547">Nucleotide-binding</keyword>
<keyword evidence="9 10" id="KW-0573">Peptidoglycan synthesis</keyword>